<keyword evidence="4" id="KW-0804">Transcription</keyword>
<dbReference type="SUPFAM" id="SSF53850">
    <property type="entry name" value="Periplasmic binding protein-like II"/>
    <property type="match status" value="1"/>
</dbReference>
<feature type="domain" description="HTH lysR-type" evidence="5">
    <location>
        <begin position="2"/>
        <end position="59"/>
    </location>
</feature>
<dbReference type="PRINTS" id="PR00039">
    <property type="entry name" value="HTHLYSR"/>
</dbReference>
<dbReference type="Gene3D" id="3.40.190.290">
    <property type="match status" value="1"/>
</dbReference>
<dbReference type="PROSITE" id="PS50931">
    <property type="entry name" value="HTH_LYSR"/>
    <property type="match status" value="1"/>
</dbReference>
<proteinExistence type="inferred from homology"/>
<dbReference type="InterPro" id="IPR000847">
    <property type="entry name" value="LysR_HTH_N"/>
</dbReference>
<organism evidence="6 7">
    <name type="scientific">Celeribacter halophilus</name>
    <dbReference type="NCBI Taxonomy" id="576117"/>
    <lineage>
        <taxon>Bacteria</taxon>
        <taxon>Pseudomonadati</taxon>
        <taxon>Pseudomonadota</taxon>
        <taxon>Alphaproteobacteria</taxon>
        <taxon>Rhodobacterales</taxon>
        <taxon>Roseobacteraceae</taxon>
        <taxon>Celeribacter</taxon>
    </lineage>
</organism>
<dbReference type="EMBL" id="FORY01000008">
    <property type="protein sequence ID" value="SFJ67463.1"/>
    <property type="molecule type" value="Genomic_DNA"/>
</dbReference>
<evidence type="ECO:0000313" key="7">
    <source>
        <dbReference type="Proteomes" id="UP000183299"/>
    </source>
</evidence>
<name>A0A1I3TA70_9RHOB</name>
<dbReference type="PANTHER" id="PTHR30427:SF1">
    <property type="entry name" value="TRANSCRIPTIONAL ACTIVATOR PROTEIN LYSR"/>
    <property type="match status" value="1"/>
</dbReference>
<dbReference type="Pfam" id="PF03466">
    <property type="entry name" value="LysR_substrate"/>
    <property type="match status" value="1"/>
</dbReference>
<evidence type="ECO:0000256" key="1">
    <source>
        <dbReference type="ARBA" id="ARBA00009437"/>
    </source>
</evidence>
<dbReference type="GO" id="GO:0010628">
    <property type="term" value="P:positive regulation of gene expression"/>
    <property type="evidence" value="ECO:0007669"/>
    <property type="project" value="TreeGrafter"/>
</dbReference>
<protein>
    <submittedName>
        <fullName evidence="6">DNA-binding transcriptional regulator, LysR family</fullName>
    </submittedName>
</protein>
<evidence type="ECO:0000259" key="5">
    <source>
        <dbReference type="PROSITE" id="PS50931"/>
    </source>
</evidence>
<sequence length="303" mass="33772">MFKPQELKAFDAYMRLGGVKLAAEQLGTSQPMISRLLSSLEDKAGFELFQRKRNRLAPTPEAFRFHQTVARHIAGMRTLEQEASAIASGQVGHLVIAAQPIFCDTFLLDALARFRKDHPHATVQIVDVGMAEMLRLISEQRCDLAFGITLNAEAFGGDTLSLAHCEAQCILPKGHPLGAMEDIPLPRLRKEMFIDLSLGSPLRRRIDHMMETIHVHRTIAAELRTIHGIVRLVERGEGIAIVDPVAHQLVDFERISIHRLMPAITWDIAQFVPHDRPLSTVGQAFAEAVSYEIENLKRAGIVS</sequence>
<keyword evidence="7" id="KW-1185">Reference proteome</keyword>
<evidence type="ECO:0000313" key="6">
    <source>
        <dbReference type="EMBL" id="SFJ67463.1"/>
    </source>
</evidence>
<evidence type="ECO:0000256" key="2">
    <source>
        <dbReference type="ARBA" id="ARBA00023015"/>
    </source>
</evidence>
<dbReference type="OrthoDB" id="8479870at2"/>
<dbReference type="Pfam" id="PF00126">
    <property type="entry name" value="HTH_1"/>
    <property type="match status" value="1"/>
</dbReference>
<dbReference type="InterPro" id="IPR036388">
    <property type="entry name" value="WH-like_DNA-bd_sf"/>
</dbReference>
<dbReference type="GO" id="GO:0043565">
    <property type="term" value="F:sequence-specific DNA binding"/>
    <property type="evidence" value="ECO:0007669"/>
    <property type="project" value="TreeGrafter"/>
</dbReference>
<dbReference type="GO" id="GO:0003700">
    <property type="term" value="F:DNA-binding transcription factor activity"/>
    <property type="evidence" value="ECO:0007669"/>
    <property type="project" value="InterPro"/>
</dbReference>
<dbReference type="InterPro" id="IPR036390">
    <property type="entry name" value="WH_DNA-bd_sf"/>
</dbReference>
<dbReference type="GeneID" id="98665548"/>
<reference evidence="6 7" key="1">
    <citation type="submission" date="2016-10" db="EMBL/GenBank/DDBJ databases">
        <authorList>
            <person name="de Groot N.N."/>
        </authorList>
    </citation>
    <scope>NUCLEOTIDE SEQUENCE [LARGE SCALE GENOMIC DNA]</scope>
    <source>
        <strain evidence="6 7">CGMCC 1.8891</strain>
    </source>
</reference>
<gene>
    <name evidence="6" type="ORF">SAMN04488138_1084</name>
</gene>
<comment type="similarity">
    <text evidence="1">Belongs to the LysR transcriptional regulatory family.</text>
</comment>
<dbReference type="Gene3D" id="1.10.10.10">
    <property type="entry name" value="Winged helix-like DNA-binding domain superfamily/Winged helix DNA-binding domain"/>
    <property type="match status" value="1"/>
</dbReference>
<dbReference type="PANTHER" id="PTHR30427">
    <property type="entry name" value="TRANSCRIPTIONAL ACTIVATOR PROTEIN LYSR"/>
    <property type="match status" value="1"/>
</dbReference>
<accession>A0A1I3TA70</accession>
<dbReference type="AlphaFoldDB" id="A0A1I3TA70"/>
<dbReference type="Proteomes" id="UP000183299">
    <property type="component" value="Unassembled WGS sequence"/>
</dbReference>
<keyword evidence="2" id="KW-0805">Transcription regulation</keyword>
<dbReference type="STRING" id="576117.SAMN04488138_1084"/>
<keyword evidence="3 6" id="KW-0238">DNA-binding</keyword>
<dbReference type="RefSeq" id="WP_066600280.1">
    <property type="nucleotide sequence ID" value="NZ_FORY01000008.1"/>
</dbReference>
<dbReference type="InterPro" id="IPR005119">
    <property type="entry name" value="LysR_subst-bd"/>
</dbReference>
<evidence type="ECO:0000256" key="4">
    <source>
        <dbReference type="ARBA" id="ARBA00023163"/>
    </source>
</evidence>
<dbReference type="SUPFAM" id="SSF46785">
    <property type="entry name" value="Winged helix' DNA-binding domain"/>
    <property type="match status" value="1"/>
</dbReference>
<evidence type="ECO:0000256" key="3">
    <source>
        <dbReference type="ARBA" id="ARBA00023125"/>
    </source>
</evidence>